<feature type="transmembrane region" description="Helical" evidence="9">
    <location>
        <begin position="304"/>
        <end position="331"/>
    </location>
</feature>
<dbReference type="PANTHER" id="PTHR33451">
    <property type="entry name" value="MALATE-2H(+)/NA(+)-LACTATE ANTIPORTER"/>
    <property type="match status" value="1"/>
</dbReference>
<dbReference type="InterPro" id="IPR052180">
    <property type="entry name" value="NhaC_Na-H+_Antiporter"/>
</dbReference>
<feature type="transmembrane region" description="Helical" evidence="9">
    <location>
        <begin position="89"/>
        <end position="107"/>
    </location>
</feature>
<protein>
    <submittedName>
        <fullName evidence="11">Na+/H+ antiporter NhaC family protein</fullName>
    </submittedName>
</protein>
<keyword evidence="7 9" id="KW-0472">Membrane</keyword>
<evidence type="ECO:0000256" key="4">
    <source>
        <dbReference type="ARBA" id="ARBA00022475"/>
    </source>
</evidence>
<evidence type="ECO:0000259" key="10">
    <source>
        <dbReference type="Pfam" id="PF03553"/>
    </source>
</evidence>
<dbReference type="EMBL" id="VUMV01000010">
    <property type="protein sequence ID" value="MST82923.1"/>
    <property type="molecule type" value="Genomic_DNA"/>
</dbReference>
<comment type="similarity">
    <text evidence="8">Belongs to the NhaC Na(+)/H(+) (TC 2.A.35) antiporter family.</text>
</comment>
<evidence type="ECO:0000256" key="9">
    <source>
        <dbReference type="SAM" id="Phobius"/>
    </source>
</evidence>
<reference evidence="11 12" key="1">
    <citation type="submission" date="2019-08" db="EMBL/GenBank/DDBJ databases">
        <title>In-depth cultivation of the pig gut microbiome towards novel bacterial diversity and tailored functional studies.</title>
        <authorList>
            <person name="Wylensek D."/>
            <person name="Hitch T.C.A."/>
            <person name="Clavel T."/>
        </authorList>
    </citation>
    <scope>NUCLEOTIDE SEQUENCE [LARGE SCALE GENOMIC DNA]</scope>
    <source>
        <strain evidence="11 12">Oil+RF-744-WCA-WT-13</strain>
    </source>
</reference>
<evidence type="ECO:0000256" key="6">
    <source>
        <dbReference type="ARBA" id="ARBA00022989"/>
    </source>
</evidence>
<proteinExistence type="inferred from homology"/>
<accession>A0A7X2P9X6</accession>
<sequence length="454" mass="47710">MSNLAENPQGSGKKPNPKALTPILVFLILYLGTGIYFEYIHPQDGQMGFYVMSVVVAFGLALIVAFLQNPSLSFDEKIHICAKGIGDDNITIMLFIFLMAGAFSGIAQEAGGVESTANMLLNIIPGRFAIPGLFVISCLISMAMGTSVGTITVLVPIAASVAQTAGFNLPLCVGTVVGGAMFGDNLSFISDTTIAATKTQGVAMKDKFRTNIKIALPAALITLGILLGIALSGGPARLGDYPFNIGLAIPYFAVLIMALLGTNVFVVLGVGIILFLIMGGLCGSLTFASAFSSMGSGTTGMFETMIVTILVASISALMEEYGGFEAILAFIRKFSHSRRGGMMGIAFLTALMDIATANNTVAIVVAAPIARTVSAEYRIPPQKTASLLDTCSCIFQGIIPYGAQLLIAAKLSNLSSVSIIPWLFYPFLLLIFVLLSILFDGRKVISENKGGSKD</sequence>
<evidence type="ECO:0000256" key="8">
    <source>
        <dbReference type="ARBA" id="ARBA00038435"/>
    </source>
</evidence>
<gene>
    <name evidence="11" type="ORF">FYJ60_11485</name>
</gene>
<keyword evidence="4" id="KW-1003">Cell membrane</keyword>
<keyword evidence="2" id="KW-0813">Transport</keyword>
<feature type="transmembrane region" description="Helical" evidence="9">
    <location>
        <begin position="214"/>
        <end position="235"/>
    </location>
</feature>
<evidence type="ECO:0000256" key="1">
    <source>
        <dbReference type="ARBA" id="ARBA00004651"/>
    </source>
</evidence>
<keyword evidence="12" id="KW-1185">Reference proteome</keyword>
<keyword evidence="3" id="KW-0050">Antiport</keyword>
<keyword evidence="5 9" id="KW-0812">Transmembrane</keyword>
<comment type="subcellular location">
    <subcellularLocation>
        <location evidence="1">Cell membrane</location>
        <topology evidence="1">Multi-pass membrane protein</topology>
    </subcellularLocation>
</comment>
<evidence type="ECO:0000256" key="7">
    <source>
        <dbReference type="ARBA" id="ARBA00023136"/>
    </source>
</evidence>
<feature type="transmembrane region" description="Helical" evidence="9">
    <location>
        <begin position="20"/>
        <end position="37"/>
    </location>
</feature>
<evidence type="ECO:0000256" key="2">
    <source>
        <dbReference type="ARBA" id="ARBA00022448"/>
    </source>
</evidence>
<dbReference type="Proteomes" id="UP000466864">
    <property type="component" value="Unassembled WGS sequence"/>
</dbReference>
<dbReference type="GO" id="GO:0015297">
    <property type="term" value="F:antiporter activity"/>
    <property type="evidence" value="ECO:0007669"/>
    <property type="project" value="UniProtKB-KW"/>
</dbReference>
<dbReference type="Pfam" id="PF03553">
    <property type="entry name" value="Na_H_antiporter"/>
    <property type="match status" value="2"/>
</dbReference>
<feature type="transmembrane region" description="Helical" evidence="9">
    <location>
        <begin position="49"/>
        <end position="69"/>
    </location>
</feature>
<evidence type="ECO:0000313" key="12">
    <source>
        <dbReference type="Proteomes" id="UP000466864"/>
    </source>
</evidence>
<feature type="domain" description="Na+/H+ antiporter NhaC-like C-terminal" evidence="10">
    <location>
        <begin position="53"/>
        <end position="223"/>
    </location>
</feature>
<comment type="caution">
    <text evidence="11">The sequence shown here is derived from an EMBL/GenBank/DDBJ whole genome shotgun (WGS) entry which is preliminary data.</text>
</comment>
<dbReference type="RefSeq" id="WP_154458823.1">
    <property type="nucleotide sequence ID" value="NZ_VUMV01000010.1"/>
</dbReference>
<dbReference type="InterPro" id="IPR018461">
    <property type="entry name" value="Na/H_Antiport_NhaC-like_C"/>
</dbReference>
<feature type="transmembrane region" description="Helical" evidence="9">
    <location>
        <begin position="165"/>
        <end position="183"/>
    </location>
</feature>
<dbReference type="GO" id="GO:0005886">
    <property type="term" value="C:plasma membrane"/>
    <property type="evidence" value="ECO:0007669"/>
    <property type="project" value="UniProtKB-SubCell"/>
</dbReference>
<evidence type="ECO:0000313" key="11">
    <source>
        <dbReference type="EMBL" id="MST82923.1"/>
    </source>
</evidence>
<dbReference type="AlphaFoldDB" id="A0A7X2P9X6"/>
<feature type="transmembrane region" description="Helical" evidence="9">
    <location>
        <begin position="128"/>
        <end position="159"/>
    </location>
</feature>
<keyword evidence="6 9" id="KW-1133">Transmembrane helix</keyword>
<name>A0A7X2P9X6_9FIRM</name>
<feature type="domain" description="Na+/H+ antiporter NhaC-like C-terminal" evidence="10">
    <location>
        <begin position="254"/>
        <end position="439"/>
    </location>
</feature>
<feature type="transmembrane region" description="Helical" evidence="9">
    <location>
        <begin position="343"/>
        <end position="370"/>
    </location>
</feature>
<evidence type="ECO:0000256" key="3">
    <source>
        <dbReference type="ARBA" id="ARBA00022449"/>
    </source>
</evidence>
<feature type="transmembrane region" description="Helical" evidence="9">
    <location>
        <begin position="419"/>
        <end position="439"/>
    </location>
</feature>
<organism evidence="11 12">
    <name type="scientific">Bilifractor porci</name>
    <dbReference type="NCBI Taxonomy" id="2606636"/>
    <lineage>
        <taxon>Bacteria</taxon>
        <taxon>Bacillati</taxon>
        <taxon>Bacillota</taxon>
        <taxon>Clostridia</taxon>
        <taxon>Lachnospirales</taxon>
        <taxon>Lachnospiraceae</taxon>
        <taxon>Bilifractor</taxon>
    </lineage>
</organism>
<dbReference type="PANTHER" id="PTHR33451:SF5">
    <property type="entry name" value="NA+_H+ ANTIPORTER"/>
    <property type="match status" value="1"/>
</dbReference>
<evidence type="ECO:0000256" key="5">
    <source>
        <dbReference type="ARBA" id="ARBA00022692"/>
    </source>
</evidence>
<feature type="transmembrane region" description="Helical" evidence="9">
    <location>
        <begin position="267"/>
        <end position="292"/>
    </location>
</feature>
<feature type="transmembrane region" description="Helical" evidence="9">
    <location>
        <begin position="241"/>
        <end position="260"/>
    </location>
</feature>